<gene>
    <name evidence="1" type="ORF">BJI69_19750</name>
</gene>
<accession>A0A0G9HD91</accession>
<dbReference type="OrthoDB" id="9967300at2"/>
<proteinExistence type="predicted"/>
<dbReference type="EMBL" id="CP017480">
    <property type="protein sequence ID" value="APG05916.1"/>
    <property type="molecule type" value="Genomic_DNA"/>
</dbReference>
<keyword evidence="2" id="KW-1185">Reference proteome</keyword>
<protein>
    <submittedName>
        <fullName evidence="1">Uncharacterized protein</fullName>
    </submittedName>
</protein>
<dbReference type="Proteomes" id="UP000182987">
    <property type="component" value="Chromosome"/>
</dbReference>
<evidence type="ECO:0000313" key="1">
    <source>
        <dbReference type="EMBL" id="APG05916.1"/>
    </source>
</evidence>
<name>A0A0G9HD91_9GAMM</name>
<dbReference type="PATRIC" id="fig|1440763.5.peg.1677"/>
<dbReference type="AlphaFoldDB" id="A0A0G9HD91"/>
<dbReference type="KEGG" id="lrz:BJI69_19750"/>
<dbReference type="RefSeq" id="WP_046967461.1">
    <property type="nucleotide sequence ID" value="NZ_CP017480.1"/>
</dbReference>
<evidence type="ECO:0000313" key="2">
    <source>
        <dbReference type="Proteomes" id="UP000182987"/>
    </source>
</evidence>
<sequence length="91" mass="10610">MTEGYRIRLVARNEGVEYSDAHGVYRFNVALADKTWKVYLPGSKGNDFRSHALTEKEKDTILPRIRQYLESKRYFGLIGPRYPAVFEQDPL</sequence>
<organism evidence="1 2">
    <name type="scientific">Luteibacter rhizovicinus DSM 16549</name>
    <dbReference type="NCBI Taxonomy" id="1440763"/>
    <lineage>
        <taxon>Bacteria</taxon>
        <taxon>Pseudomonadati</taxon>
        <taxon>Pseudomonadota</taxon>
        <taxon>Gammaproteobacteria</taxon>
        <taxon>Lysobacterales</taxon>
        <taxon>Rhodanobacteraceae</taxon>
        <taxon>Luteibacter</taxon>
    </lineage>
</organism>
<reference evidence="2" key="1">
    <citation type="submission" date="2016-09" db="EMBL/GenBank/DDBJ databases">
        <authorList>
            <person name="Lysoe E."/>
        </authorList>
    </citation>
    <scope>NUCLEOTIDE SEQUENCE [LARGE SCALE GENOMIC DNA]</scope>
    <source>
        <strain evidence="2">LJ96T</strain>
    </source>
</reference>